<name>A0A812REC2_9DINO</name>
<dbReference type="OrthoDB" id="10655135at2759"/>
<dbReference type="Proteomes" id="UP000604046">
    <property type="component" value="Unassembled WGS sequence"/>
</dbReference>
<accession>A0A812REC2</accession>
<feature type="compositionally biased region" description="Polar residues" evidence="1">
    <location>
        <begin position="10"/>
        <end position="19"/>
    </location>
</feature>
<evidence type="ECO:0000256" key="1">
    <source>
        <dbReference type="SAM" id="MobiDB-lite"/>
    </source>
</evidence>
<feature type="region of interest" description="Disordered" evidence="1">
    <location>
        <begin position="1"/>
        <end position="26"/>
    </location>
</feature>
<reference evidence="2" key="1">
    <citation type="submission" date="2021-02" db="EMBL/GenBank/DDBJ databases">
        <authorList>
            <person name="Dougan E. K."/>
            <person name="Rhodes N."/>
            <person name="Thang M."/>
            <person name="Chan C."/>
        </authorList>
    </citation>
    <scope>NUCLEOTIDE SEQUENCE</scope>
</reference>
<organism evidence="2 3">
    <name type="scientific">Symbiodinium natans</name>
    <dbReference type="NCBI Taxonomy" id="878477"/>
    <lineage>
        <taxon>Eukaryota</taxon>
        <taxon>Sar</taxon>
        <taxon>Alveolata</taxon>
        <taxon>Dinophyceae</taxon>
        <taxon>Suessiales</taxon>
        <taxon>Symbiodiniaceae</taxon>
        <taxon>Symbiodinium</taxon>
    </lineage>
</organism>
<gene>
    <name evidence="2" type="primary">panB</name>
    <name evidence="2" type="ORF">SNAT2548_LOCUS23766</name>
</gene>
<proteinExistence type="predicted"/>
<sequence>MFDKVMGSAEVSQEANQVPATPGAPVPDNVARNFLKALDEEYVQGKGAIVGNFFDNEGYQDPLSSFEEKVRDAGNKKEAIEAIAKDWGLESP</sequence>
<evidence type="ECO:0000313" key="3">
    <source>
        <dbReference type="Proteomes" id="UP000604046"/>
    </source>
</evidence>
<comment type="caution">
    <text evidence="2">The sequence shown here is derived from an EMBL/GenBank/DDBJ whole genome shotgun (WGS) entry which is preliminary data.</text>
</comment>
<evidence type="ECO:0000313" key="2">
    <source>
        <dbReference type="EMBL" id="CAE7437350.1"/>
    </source>
</evidence>
<dbReference type="AlphaFoldDB" id="A0A812REC2"/>
<dbReference type="EMBL" id="CAJNDS010002334">
    <property type="protein sequence ID" value="CAE7437350.1"/>
    <property type="molecule type" value="Genomic_DNA"/>
</dbReference>
<protein>
    <submittedName>
        <fullName evidence="2">PanB protein</fullName>
    </submittedName>
</protein>
<keyword evidence="3" id="KW-1185">Reference proteome</keyword>